<organism evidence="7 8">
    <name type="scientific">Lithospermum erythrorhizon</name>
    <name type="common">Purple gromwell</name>
    <name type="synonym">Lithospermum officinale var. erythrorhizon</name>
    <dbReference type="NCBI Taxonomy" id="34254"/>
    <lineage>
        <taxon>Eukaryota</taxon>
        <taxon>Viridiplantae</taxon>
        <taxon>Streptophyta</taxon>
        <taxon>Embryophyta</taxon>
        <taxon>Tracheophyta</taxon>
        <taxon>Spermatophyta</taxon>
        <taxon>Magnoliopsida</taxon>
        <taxon>eudicotyledons</taxon>
        <taxon>Gunneridae</taxon>
        <taxon>Pentapetalae</taxon>
        <taxon>asterids</taxon>
        <taxon>lamiids</taxon>
        <taxon>Boraginales</taxon>
        <taxon>Boraginaceae</taxon>
        <taxon>Boraginoideae</taxon>
        <taxon>Lithospermeae</taxon>
        <taxon>Lithospermum</taxon>
    </lineage>
</organism>
<feature type="compositionally biased region" description="Polar residues" evidence="5">
    <location>
        <begin position="184"/>
        <end position="195"/>
    </location>
</feature>
<evidence type="ECO:0000313" key="7">
    <source>
        <dbReference type="EMBL" id="GAA0154998.1"/>
    </source>
</evidence>
<keyword evidence="1" id="KW-0479">Metal-binding</keyword>
<evidence type="ECO:0000256" key="2">
    <source>
        <dbReference type="ARBA" id="ARBA00022771"/>
    </source>
</evidence>
<keyword evidence="3" id="KW-0862">Zinc</keyword>
<dbReference type="Pfam" id="PF04434">
    <property type="entry name" value="SWIM"/>
    <property type="match status" value="1"/>
</dbReference>
<name>A0AAV3PXQ4_LITER</name>
<dbReference type="GO" id="GO:0008270">
    <property type="term" value="F:zinc ion binding"/>
    <property type="evidence" value="ECO:0007669"/>
    <property type="project" value="UniProtKB-KW"/>
</dbReference>
<sequence>MKYDKGKFQVYSSSQANQCVIDLEKRHCTCRKWQLNEIPCKHGCAVIRFSGKNVEEYVHECYSIATYKAVYAHAIKPMSESDLWPQPDRVPPLPPPLTSKKVGRIRKLRRVNPIEVEDKGKAQVCKVRKYLCKICKEHGHNSRACKKRGKNVENPVVDQPAQEEFMDAPFNLFSQSLSQYSNITSSQNARLSQSAAPRVRRSGSNNTWRQPQPVMSLATCK</sequence>
<evidence type="ECO:0000259" key="6">
    <source>
        <dbReference type="PROSITE" id="PS50966"/>
    </source>
</evidence>
<protein>
    <recommendedName>
        <fullName evidence="6">SWIM-type domain-containing protein</fullName>
    </recommendedName>
</protein>
<dbReference type="InterPro" id="IPR006564">
    <property type="entry name" value="Znf_PMZ"/>
</dbReference>
<feature type="region of interest" description="Disordered" evidence="5">
    <location>
        <begin position="184"/>
        <end position="221"/>
    </location>
</feature>
<evidence type="ECO:0000256" key="4">
    <source>
        <dbReference type="PROSITE-ProRule" id="PRU00325"/>
    </source>
</evidence>
<proteinExistence type="predicted"/>
<dbReference type="Proteomes" id="UP001454036">
    <property type="component" value="Unassembled WGS sequence"/>
</dbReference>
<reference evidence="7 8" key="1">
    <citation type="submission" date="2024-01" db="EMBL/GenBank/DDBJ databases">
        <title>The complete chloroplast genome sequence of Lithospermum erythrorhizon: insights into the phylogenetic relationship among Boraginaceae species and the maternal lineages of purple gromwells.</title>
        <authorList>
            <person name="Okada T."/>
            <person name="Watanabe K."/>
        </authorList>
    </citation>
    <scope>NUCLEOTIDE SEQUENCE [LARGE SCALE GENOMIC DNA]</scope>
</reference>
<comment type="caution">
    <text evidence="7">The sequence shown here is derived from an EMBL/GenBank/DDBJ whole genome shotgun (WGS) entry which is preliminary data.</text>
</comment>
<evidence type="ECO:0000256" key="5">
    <source>
        <dbReference type="SAM" id="MobiDB-lite"/>
    </source>
</evidence>
<keyword evidence="2 4" id="KW-0863">Zinc-finger</keyword>
<dbReference type="SMART" id="SM00575">
    <property type="entry name" value="ZnF_PMZ"/>
    <property type="match status" value="1"/>
</dbReference>
<dbReference type="AlphaFoldDB" id="A0AAV3PXQ4"/>
<dbReference type="InterPro" id="IPR007527">
    <property type="entry name" value="Znf_SWIM"/>
</dbReference>
<keyword evidence="8" id="KW-1185">Reference proteome</keyword>
<evidence type="ECO:0000256" key="3">
    <source>
        <dbReference type="ARBA" id="ARBA00022833"/>
    </source>
</evidence>
<gene>
    <name evidence="7" type="ORF">LIER_12828</name>
</gene>
<dbReference type="EMBL" id="BAABME010002520">
    <property type="protein sequence ID" value="GAA0154998.1"/>
    <property type="molecule type" value="Genomic_DNA"/>
</dbReference>
<dbReference type="PANTHER" id="PTHR31973:SF187">
    <property type="entry name" value="MUTATOR TRANSPOSASE MUDRA PROTEIN"/>
    <property type="match status" value="1"/>
</dbReference>
<evidence type="ECO:0000313" key="8">
    <source>
        <dbReference type="Proteomes" id="UP001454036"/>
    </source>
</evidence>
<dbReference type="PROSITE" id="PS50966">
    <property type="entry name" value="ZF_SWIM"/>
    <property type="match status" value="1"/>
</dbReference>
<evidence type="ECO:0000256" key="1">
    <source>
        <dbReference type="ARBA" id="ARBA00022723"/>
    </source>
</evidence>
<dbReference type="PANTHER" id="PTHR31973">
    <property type="entry name" value="POLYPROTEIN, PUTATIVE-RELATED"/>
    <property type="match status" value="1"/>
</dbReference>
<accession>A0AAV3PXQ4</accession>
<feature type="domain" description="SWIM-type" evidence="6">
    <location>
        <begin position="8"/>
        <end position="51"/>
    </location>
</feature>